<dbReference type="Gene3D" id="1.10.540.10">
    <property type="entry name" value="Acyl-CoA dehydrogenase/oxidase, N-terminal domain"/>
    <property type="match status" value="1"/>
</dbReference>
<sequence length="215" mass="24513">MDLEYGSDYEKFRKEVKKFIKENEKLNFQNPTLRSKERVAWQKKLIEQGYFARSIPKEYGGFGGDMDIIKGRIIAEEFSKSPIPKPLGGQGIQMLVPTMLELGNEEQKQAYIKPTLHGEMIWCQGYSEPNSGSDLASLQTKGELDGDEWVINGQKIWTSTAKFAQMCFCLVRTEPDAPKHQGISFLLIPMDTPGIEIRPIMQMTLDADFNEVFFC</sequence>
<organism evidence="4">
    <name type="scientific">marine metagenome</name>
    <dbReference type="NCBI Taxonomy" id="408172"/>
    <lineage>
        <taxon>unclassified sequences</taxon>
        <taxon>metagenomes</taxon>
        <taxon>ecological metagenomes</taxon>
    </lineage>
</organism>
<dbReference type="PANTHER" id="PTHR43292:SF3">
    <property type="entry name" value="ACYL-COA DEHYDROGENASE FADE29"/>
    <property type="match status" value="1"/>
</dbReference>
<dbReference type="Gene3D" id="2.40.110.10">
    <property type="entry name" value="Butyryl-CoA Dehydrogenase, subunit A, domain 2"/>
    <property type="match status" value="1"/>
</dbReference>
<dbReference type="InterPro" id="IPR037069">
    <property type="entry name" value="AcylCoA_DH/ox_N_sf"/>
</dbReference>
<proteinExistence type="predicted"/>
<feature type="domain" description="Acyl-CoA oxidase/dehydrogenase middle" evidence="2">
    <location>
        <begin position="123"/>
        <end position="206"/>
    </location>
</feature>
<evidence type="ECO:0000313" key="4">
    <source>
        <dbReference type="EMBL" id="SVD83959.1"/>
    </source>
</evidence>
<evidence type="ECO:0008006" key="5">
    <source>
        <dbReference type="Google" id="ProtNLM"/>
    </source>
</evidence>
<dbReference type="Pfam" id="PF02770">
    <property type="entry name" value="Acyl-CoA_dh_M"/>
    <property type="match status" value="1"/>
</dbReference>
<gene>
    <name evidence="4" type="ORF">METZ01_LOCUS436813</name>
</gene>
<dbReference type="AlphaFoldDB" id="A0A382YLV1"/>
<dbReference type="GO" id="GO:0050660">
    <property type="term" value="F:flavin adenine dinucleotide binding"/>
    <property type="evidence" value="ECO:0007669"/>
    <property type="project" value="InterPro"/>
</dbReference>
<dbReference type="GO" id="GO:0016627">
    <property type="term" value="F:oxidoreductase activity, acting on the CH-CH group of donors"/>
    <property type="evidence" value="ECO:0007669"/>
    <property type="project" value="InterPro"/>
</dbReference>
<dbReference type="EMBL" id="UINC01176708">
    <property type="protein sequence ID" value="SVD83959.1"/>
    <property type="molecule type" value="Genomic_DNA"/>
</dbReference>
<accession>A0A382YLV1</accession>
<dbReference type="Pfam" id="PF02771">
    <property type="entry name" value="Acyl-CoA_dh_N"/>
    <property type="match status" value="1"/>
</dbReference>
<dbReference type="InterPro" id="IPR009100">
    <property type="entry name" value="AcylCoA_DH/oxidase_NM_dom_sf"/>
</dbReference>
<dbReference type="GO" id="GO:0005886">
    <property type="term" value="C:plasma membrane"/>
    <property type="evidence" value="ECO:0007669"/>
    <property type="project" value="TreeGrafter"/>
</dbReference>
<dbReference type="InterPro" id="IPR052161">
    <property type="entry name" value="Mycobact_Acyl-CoA_DH"/>
</dbReference>
<dbReference type="PANTHER" id="PTHR43292">
    <property type="entry name" value="ACYL-COA DEHYDROGENASE"/>
    <property type="match status" value="1"/>
</dbReference>
<feature type="domain" description="Acyl-CoA dehydrogenase/oxidase N-terminal" evidence="3">
    <location>
        <begin position="8"/>
        <end position="119"/>
    </location>
</feature>
<dbReference type="InterPro" id="IPR046373">
    <property type="entry name" value="Acyl-CoA_Oxase/DH_mid-dom_sf"/>
</dbReference>
<dbReference type="SUPFAM" id="SSF56645">
    <property type="entry name" value="Acyl-CoA dehydrogenase NM domain-like"/>
    <property type="match status" value="1"/>
</dbReference>
<evidence type="ECO:0000259" key="2">
    <source>
        <dbReference type="Pfam" id="PF02770"/>
    </source>
</evidence>
<protein>
    <recommendedName>
        <fullName evidence="5">Acyl-CoA dehydrogenase/oxidase N-terminal domain-containing protein</fullName>
    </recommendedName>
</protein>
<name>A0A382YLV1_9ZZZZ</name>
<evidence type="ECO:0000259" key="3">
    <source>
        <dbReference type="Pfam" id="PF02771"/>
    </source>
</evidence>
<dbReference type="InterPro" id="IPR013786">
    <property type="entry name" value="AcylCoA_DH/ox_N"/>
</dbReference>
<keyword evidence="1" id="KW-0560">Oxidoreductase</keyword>
<dbReference type="InterPro" id="IPR006091">
    <property type="entry name" value="Acyl-CoA_Oxase/DH_mid-dom"/>
</dbReference>
<evidence type="ECO:0000256" key="1">
    <source>
        <dbReference type="ARBA" id="ARBA00023002"/>
    </source>
</evidence>
<reference evidence="4" key="1">
    <citation type="submission" date="2018-05" db="EMBL/GenBank/DDBJ databases">
        <authorList>
            <person name="Lanie J.A."/>
            <person name="Ng W.-L."/>
            <person name="Kazmierczak K.M."/>
            <person name="Andrzejewski T.M."/>
            <person name="Davidsen T.M."/>
            <person name="Wayne K.J."/>
            <person name="Tettelin H."/>
            <person name="Glass J.I."/>
            <person name="Rusch D."/>
            <person name="Podicherti R."/>
            <person name="Tsui H.-C.T."/>
            <person name="Winkler M.E."/>
        </authorList>
    </citation>
    <scope>NUCLEOTIDE SEQUENCE</scope>
</reference>